<feature type="transmembrane region" description="Helical" evidence="1">
    <location>
        <begin position="29"/>
        <end position="47"/>
    </location>
</feature>
<keyword evidence="1" id="KW-1133">Transmembrane helix</keyword>
<name>F0ZK75_DICPU</name>
<keyword evidence="1" id="KW-0812">Transmembrane</keyword>
<reference evidence="3" key="1">
    <citation type="journal article" date="2011" name="Genome Biol.">
        <title>Comparative genomics of the social amoebae Dictyostelium discoideum and Dictyostelium purpureum.</title>
        <authorList>
            <consortium name="US DOE Joint Genome Institute (JGI-PGF)"/>
            <person name="Sucgang R."/>
            <person name="Kuo A."/>
            <person name="Tian X."/>
            <person name="Salerno W."/>
            <person name="Parikh A."/>
            <person name="Feasley C.L."/>
            <person name="Dalin E."/>
            <person name="Tu H."/>
            <person name="Huang E."/>
            <person name="Barry K."/>
            <person name="Lindquist E."/>
            <person name="Shapiro H."/>
            <person name="Bruce D."/>
            <person name="Schmutz J."/>
            <person name="Salamov A."/>
            <person name="Fey P."/>
            <person name="Gaudet P."/>
            <person name="Anjard C."/>
            <person name="Babu M.M."/>
            <person name="Basu S."/>
            <person name="Bushmanova Y."/>
            <person name="van der Wel H."/>
            <person name="Katoh-Kurasawa M."/>
            <person name="Dinh C."/>
            <person name="Coutinho P.M."/>
            <person name="Saito T."/>
            <person name="Elias M."/>
            <person name="Schaap P."/>
            <person name="Kay R.R."/>
            <person name="Henrissat B."/>
            <person name="Eichinger L."/>
            <person name="Rivero F."/>
            <person name="Putnam N.H."/>
            <person name="West C.M."/>
            <person name="Loomis W.F."/>
            <person name="Chisholm R.L."/>
            <person name="Shaulsky G."/>
            <person name="Strassmann J.E."/>
            <person name="Queller D.C."/>
            <person name="Kuspa A."/>
            <person name="Grigoriev I.V."/>
        </authorList>
    </citation>
    <scope>NUCLEOTIDE SEQUENCE [LARGE SCALE GENOMIC DNA]</scope>
    <source>
        <strain evidence="3">QSDP1</strain>
    </source>
</reference>
<dbReference type="GeneID" id="10501094"/>
<dbReference type="EMBL" id="GL871053">
    <property type="protein sequence ID" value="EGC35637.1"/>
    <property type="molecule type" value="Genomic_DNA"/>
</dbReference>
<gene>
    <name evidence="2" type="ORF">DICPUDRAFT_151986</name>
</gene>
<dbReference type="KEGG" id="dpp:DICPUDRAFT_151986"/>
<evidence type="ECO:0000256" key="1">
    <source>
        <dbReference type="SAM" id="Phobius"/>
    </source>
</evidence>
<dbReference type="Proteomes" id="UP000001064">
    <property type="component" value="Unassembled WGS sequence"/>
</dbReference>
<dbReference type="RefSeq" id="XP_003287816.1">
    <property type="nucleotide sequence ID" value="XM_003287768.1"/>
</dbReference>
<keyword evidence="1" id="KW-0472">Membrane</keyword>
<dbReference type="InParanoid" id="F0ZK75"/>
<protein>
    <submittedName>
        <fullName evidence="2">Uncharacterized protein</fullName>
    </submittedName>
</protein>
<accession>F0ZK75</accession>
<sequence length="53" mass="5919">MCRLQLMLRILEYGLPVIFSVLGSEASTLSPSAFILVLIILTGIRLGPQHYHH</sequence>
<evidence type="ECO:0000313" key="2">
    <source>
        <dbReference type="EMBL" id="EGC35637.1"/>
    </source>
</evidence>
<proteinExistence type="predicted"/>
<dbReference type="AlphaFoldDB" id="F0ZK75"/>
<keyword evidence="3" id="KW-1185">Reference proteome</keyword>
<evidence type="ECO:0000313" key="3">
    <source>
        <dbReference type="Proteomes" id="UP000001064"/>
    </source>
</evidence>
<dbReference type="VEuPathDB" id="AmoebaDB:DICPUDRAFT_151986"/>
<organism evidence="2 3">
    <name type="scientific">Dictyostelium purpureum</name>
    <name type="common">Slime mold</name>
    <dbReference type="NCBI Taxonomy" id="5786"/>
    <lineage>
        <taxon>Eukaryota</taxon>
        <taxon>Amoebozoa</taxon>
        <taxon>Evosea</taxon>
        <taxon>Eumycetozoa</taxon>
        <taxon>Dictyostelia</taxon>
        <taxon>Dictyosteliales</taxon>
        <taxon>Dictyosteliaceae</taxon>
        <taxon>Dictyostelium</taxon>
    </lineage>
</organism>